<accession>A0A072UYG1</accession>
<dbReference type="Proteomes" id="UP000265566">
    <property type="component" value="Chromosome 3"/>
</dbReference>
<dbReference type="OrthoDB" id="1692623at2759"/>
<dbReference type="SMART" id="SM00432">
    <property type="entry name" value="MADS"/>
    <property type="match status" value="1"/>
</dbReference>
<dbReference type="GO" id="GO:0046983">
    <property type="term" value="F:protein dimerization activity"/>
    <property type="evidence" value="ECO:0007669"/>
    <property type="project" value="InterPro"/>
</dbReference>
<evidence type="ECO:0000259" key="6">
    <source>
        <dbReference type="PROSITE" id="PS50066"/>
    </source>
</evidence>
<dbReference type="EMBL" id="PSQE01000003">
    <property type="protein sequence ID" value="RHN67861.1"/>
    <property type="molecule type" value="Genomic_DNA"/>
</dbReference>
<dbReference type="STRING" id="3880.A0A072UYG1"/>
<dbReference type="InterPro" id="IPR002100">
    <property type="entry name" value="TF_MADSbox"/>
</dbReference>
<proteinExistence type="predicted"/>
<keyword evidence="10" id="KW-1185">Reference proteome</keyword>
<evidence type="ECO:0000256" key="4">
    <source>
        <dbReference type="ARBA" id="ARBA00023163"/>
    </source>
</evidence>
<reference evidence="7 10" key="2">
    <citation type="journal article" date="2014" name="BMC Genomics">
        <title>An improved genome release (version Mt4.0) for the model legume Medicago truncatula.</title>
        <authorList>
            <person name="Tang H."/>
            <person name="Krishnakumar V."/>
            <person name="Bidwell S."/>
            <person name="Rosen B."/>
            <person name="Chan A."/>
            <person name="Zhou S."/>
            <person name="Gentzbittel L."/>
            <person name="Childs K.L."/>
            <person name="Yandell M."/>
            <person name="Gundlach H."/>
            <person name="Mayer K.F."/>
            <person name="Schwartz D.C."/>
            <person name="Town C.D."/>
        </authorList>
    </citation>
    <scope>GENOME REANNOTATION</scope>
    <source>
        <strain evidence="7">A17</strain>
        <strain evidence="9 10">cv. Jemalong A17</strain>
    </source>
</reference>
<protein>
    <submittedName>
        <fullName evidence="7">MADS-box transcription factor family protein</fullName>
    </submittedName>
    <submittedName>
        <fullName evidence="8">Putative transcription factor MADS-type1 family</fullName>
    </submittedName>
</protein>
<name>A0A072UYG1_MEDTR</name>
<dbReference type="PROSITE" id="PS50066">
    <property type="entry name" value="MADS_BOX_2"/>
    <property type="match status" value="1"/>
</dbReference>
<dbReference type="GO" id="GO:0006357">
    <property type="term" value="P:regulation of transcription by RNA polymerase II"/>
    <property type="evidence" value="ECO:0000318"/>
    <property type="project" value="GO_Central"/>
</dbReference>
<evidence type="ECO:0000313" key="10">
    <source>
        <dbReference type="Proteomes" id="UP000002051"/>
    </source>
</evidence>
<dbReference type="Proteomes" id="UP000002051">
    <property type="component" value="Chromosome 3"/>
</dbReference>
<dbReference type="InterPro" id="IPR036879">
    <property type="entry name" value="TF_MADSbox_sf"/>
</dbReference>
<feature type="domain" description="MADS-box" evidence="6">
    <location>
        <begin position="1"/>
        <end position="48"/>
    </location>
</feature>
<dbReference type="Gramene" id="rna16105">
    <property type="protein sequence ID" value="RHN67861.1"/>
    <property type="gene ID" value="gene16105"/>
</dbReference>
<dbReference type="AlphaFoldDB" id="A0A072UYG1"/>
<evidence type="ECO:0000313" key="7">
    <source>
        <dbReference type="EMBL" id="KEH34466.1"/>
    </source>
</evidence>
<dbReference type="EnsemblPlants" id="KEH34466">
    <property type="protein sequence ID" value="KEH34466"/>
    <property type="gene ID" value="MTR_3g466890"/>
</dbReference>
<dbReference type="EMBL" id="CM001219">
    <property type="protein sequence ID" value="KEH34466.1"/>
    <property type="molecule type" value="Genomic_DNA"/>
</dbReference>
<evidence type="ECO:0000256" key="5">
    <source>
        <dbReference type="ARBA" id="ARBA00023242"/>
    </source>
</evidence>
<keyword evidence="4" id="KW-0804">Transcription</keyword>
<reference evidence="8" key="4">
    <citation type="journal article" date="2018" name="Nat. Plants">
        <title>Whole-genome landscape of Medicago truncatula symbiotic genes.</title>
        <authorList>
            <person name="Pecrix Y."/>
            <person name="Gamas P."/>
            <person name="Carrere S."/>
        </authorList>
    </citation>
    <scope>NUCLEOTIDE SEQUENCE</scope>
    <source>
        <tissue evidence="8">Leaves</tissue>
    </source>
</reference>
<reference evidence="9" key="3">
    <citation type="submission" date="2015-04" db="UniProtKB">
        <authorList>
            <consortium name="EnsemblPlants"/>
        </authorList>
    </citation>
    <scope>IDENTIFICATION</scope>
    <source>
        <strain evidence="9">cv. Jemalong A17</strain>
    </source>
</reference>
<evidence type="ECO:0000256" key="2">
    <source>
        <dbReference type="ARBA" id="ARBA00023015"/>
    </source>
</evidence>
<reference evidence="7 10" key="1">
    <citation type="journal article" date="2011" name="Nature">
        <title>The Medicago genome provides insight into the evolution of rhizobial symbioses.</title>
        <authorList>
            <person name="Young N.D."/>
            <person name="Debelle F."/>
            <person name="Oldroyd G.E."/>
            <person name="Geurts R."/>
            <person name="Cannon S.B."/>
            <person name="Udvardi M.K."/>
            <person name="Benedito V.A."/>
            <person name="Mayer K.F."/>
            <person name="Gouzy J."/>
            <person name="Schoof H."/>
            <person name="Van de Peer Y."/>
            <person name="Proost S."/>
            <person name="Cook D.R."/>
            <person name="Meyers B.C."/>
            <person name="Spannagl M."/>
            <person name="Cheung F."/>
            <person name="De Mita S."/>
            <person name="Krishnakumar V."/>
            <person name="Gundlach H."/>
            <person name="Zhou S."/>
            <person name="Mudge J."/>
            <person name="Bharti A.K."/>
            <person name="Murray J.D."/>
            <person name="Naoumkina M.A."/>
            <person name="Rosen B."/>
            <person name="Silverstein K.A."/>
            <person name="Tang H."/>
            <person name="Rombauts S."/>
            <person name="Zhao P.X."/>
            <person name="Zhou P."/>
            <person name="Barbe V."/>
            <person name="Bardou P."/>
            <person name="Bechner M."/>
            <person name="Bellec A."/>
            <person name="Berger A."/>
            <person name="Berges H."/>
            <person name="Bidwell S."/>
            <person name="Bisseling T."/>
            <person name="Choisne N."/>
            <person name="Couloux A."/>
            <person name="Denny R."/>
            <person name="Deshpande S."/>
            <person name="Dai X."/>
            <person name="Doyle J.J."/>
            <person name="Dudez A.M."/>
            <person name="Farmer A.D."/>
            <person name="Fouteau S."/>
            <person name="Franken C."/>
            <person name="Gibelin C."/>
            <person name="Gish J."/>
            <person name="Goldstein S."/>
            <person name="Gonzalez A.J."/>
            <person name="Green P.J."/>
            <person name="Hallab A."/>
            <person name="Hartog M."/>
            <person name="Hua A."/>
            <person name="Humphray S.J."/>
            <person name="Jeong D.H."/>
            <person name="Jing Y."/>
            <person name="Jocker A."/>
            <person name="Kenton S.M."/>
            <person name="Kim D.J."/>
            <person name="Klee K."/>
            <person name="Lai H."/>
            <person name="Lang C."/>
            <person name="Lin S."/>
            <person name="Macmil S.L."/>
            <person name="Magdelenat G."/>
            <person name="Matthews L."/>
            <person name="McCorrison J."/>
            <person name="Monaghan E.L."/>
            <person name="Mun J.H."/>
            <person name="Najar F.Z."/>
            <person name="Nicholson C."/>
            <person name="Noirot C."/>
            <person name="O'Bleness M."/>
            <person name="Paule C.R."/>
            <person name="Poulain J."/>
            <person name="Prion F."/>
            <person name="Qin B."/>
            <person name="Qu C."/>
            <person name="Retzel E.F."/>
            <person name="Riddle C."/>
            <person name="Sallet E."/>
            <person name="Samain S."/>
            <person name="Samson N."/>
            <person name="Sanders I."/>
            <person name="Saurat O."/>
            <person name="Scarpelli C."/>
            <person name="Schiex T."/>
            <person name="Segurens B."/>
            <person name="Severin A.J."/>
            <person name="Sherrier D.J."/>
            <person name="Shi R."/>
            <person name="Sims S."/>
            <person name="Singer S.R."/>
            <person name="Sinharoy S."/>
            <person name="Sterck L."/>
            <person name="Viollet A."/>
            <person name="Wang B.B."/>
            <person name="Wang K."/>
            <person name="Wang M."/>
            <person name="Wang X."/>
            <person name="Warfsmann J."/>
            <person name="Weissenbach J."/>
            <person name="White D.D."/>
            <person name="White J.D."/>
            <person name="Wiley G.B."/>
            <person name="Wincker P."/>
            <person name="Xing Y."/>
            <person name="Yang L."/>
            <person name="Yao Z."/>
            <person name="Ying F."/>
            <person name="Zhai J."/>
            <person name="Zhou L."/>
            <person name="Zuber A."/>
            <person name="Denarie J."/>
            <person name="Dixon R.A."/>
            <person name="May G.D."/>
            <person name="Schwartz D.C."/>
            <person name="Rogers J."/>
            <person name="Quetier F."/>
            <person name="Town C.D."/>
            <person name="Roe B.A."/>
        </authorList>
    </citation>
    <scope>NUCLEOTIDE SEQUENCE [LARGE SCALE GENOMIC DNA]</scope>
    <source>
        <strain evidence="7">A17</strain>
        <strain evidence="9 10">cv. Jemalong A17</strain>
    </source>
</reference>
<dbReference type="HOGENOM" id="CLU_053053_7_0_1"/>
<evidence type="ECO:0000313" key="9">
    <source>
        <dbReference type="EnsemblPlants" id="KEH34466"/>
    </source>
</evidence>
<comment type="subcellular location">
    <subcellularLocation>
        <location evidence="1">Nucleus</location>
    </subcellularLocation>
</comment>
<dbReference type="GO" id="GO:0000978">
    <property type="term" value="F:RNA polymerase II cis-regulatory region sequence-specific DNA binding"/>
    <property type="evidence" value="ECO:0000318"/>
    <property type="project" value="GO_Central"/>
</dbReference>
<dbReference type="GO" id="GO:0045944">
    <property type="term" value="P:positive regulation of transcription by RNA polymerase II"/>
    <property type="evidence" value="ECO:0007669"/>
    <property type="project" value="InterPro"/>
</dbReference>
<dbReference type="Gene3D" id="3.40.1810.10">
    <property type="entry name" value="Transcription factor, MADS-box"/>
    <property type="match status" value="1"/>
</dbReference>
<dbReference type="Pfam" id="PF00319">
    <property type="entry name" value="SRF-TF"/>
    <property type="match status" value="1"/>
</dbReference>
<dbReference type="GO" id="GO:0000981">
    <property type="term" value="F:DNA-binding transcription factor activity, RNA polymerase II-specific"/>
    <property type="evidence" value="ECO:0000318"/>
    <property type="project" value="GO_Central"/>
</dbReference>
<evidence type="ECO:0000256" key="3">
    <source>
        <dbReference type="ARBA" id="ARBA00023125"/>
    </source>
</evidence>
<dbReference type="PRINTS" id="PR00404">
    <property type="entry name" value="MADSDOMAIN"/>
</dbReference>
<evidence type="ECO:0000256" key="1">
    <source>
        <dbReference type="ARBA" id="ARBA00004123"/>
    </source>
</evidence>
<dbReference type="GO" id="GO:0005634">
    <property type="term" value="C:nucleus"/>
    <property type="evidence" value="ECO:0007669"/>
    <property type="project" value="UniProtKB-SubCell"/>
</dbReference>
<sequence length="161" mass="18842">MRTKVKLAFMVNDSARKITYNKRKKSLKKMVDELITLCGIDVCAILYSGYHSEPEVWPSPLEVQRIITKFKSYSEVGQGRKKLNQESYLMERIVKSKEKLVKVEKTNWEMEKSLILFECLRQENFINTLNTNVLNDLACEINEKLKEITLKMNQLDTNEST</sequence>
<dbReference type="SUPFAM" id="SSF55455">
    <property type="entry name" value="SRF-like"/>
    <property type="match status" value="1"/>
</dbReference>
<keyword evidence="5" id="KW-0539">Nucleus</keyword>
<dbReference type="InterPro" id="IPR033897">
    <property type="entry name" value="SRF-like_MADS-box"/>
</dbReference>
<dbReference type="KEGG" id="mtr:25491064"/>
<dbReference type="CDD" id="cd00266">
    <property type="entry name" value="MADS_SRF_like"/>
    <property type="match status" value="1"/>
</dbReference>
<dbReference type="PANTHER" id="PTHR11945">
    <property type="entry name" value="MADS BOX PROTEIN"/>
    <property type="match status" value="1"/>
</dbReference>
<evidence type="ECO:0000313" key="8">
    <source>
        <dbReference type="EMBL" id="RHN67861.1"/>
    </source>
</evidence>
<keyword evidence="3" id="KW-0238">DNA-binding</keyword>
<keyword evidence="2" id="KW-0805">Transcription regulation</keyword>
<gene>
    <name evidence="9" type="primary">25491064</name>
    <name evidence="7" type="ordered locus">MTR_3g466890</name>
    <name evidence="8" type="ORF">MtrunA17_Chr3g0107341</name>
</gene>
<dbReference type="PANTHER" id="PTHR11945:SF387">
    <property type="entry name" value="AGAMOUS-LIKE MADS-BOX PROTEIN AGL80"/>
    <property type="match status" value="1"/>
</dbReference>
<organism evidence="7 10">
    <name type="scientific">Medicago truncatula</name>
    <name type="common">Barrel medic</name>
    <name type="synonym">Medicago tribuloides</name>
    <dbReference type="NCBI Taxonomy" id="3880"/>
    <lineage>
        <taxon>Eukaryota</taxon>
        <taxon>Viridiplantae</taxon>
        <taxon>Streptophyta</taxon>
        <taxon>Embryophyta</taxon>
        <taxon>Tracheophyta</taxon>
        <taxon>Spermatophyta</taxon>
        <taxon>Magnoliopsida</taxon>
        <taxon>eudicotyledons</taxon>
        <taxon>Gunneridae</taxon>
        <taxon>Pentapetalae</taxon>
        <taxon>rosids</taxon>
        <taxon>fabids</taxon>
        <taxon>Fabales</taxon>
        <taxon>Fabaceae</taxon>
        <taxon>Papilionoideae</taxon>
        <taxon>50 kb inversion clade</taxon>
        <taxon>NPAAA clade</taxon>
        <taxon>Hologalegina</taxon>
        <taxon>IRL clade</taxon>
        <taxon>Trifolieae</taxon>
        <taxon>Medicago</taxon>
    </lineage>
</organism>